<sequence>HEPQVEHLTRFNFRTPSFPPVLTITDHRMEPTIDKFTQGLIF</sequence>
<reference evidence="1" key="1">
    <citation type="submission" date="2021-06" db="EMBL/GenBank/DDBJ databases">
        <authorList>
            <person name="Hodson N. C."/>
            <person name="Mongue J. A."/>
            <person name="Jaron S. K."/>
        </authorList>
    </citation>
    <scope>NUCLEOTIDE SEQUENCE</scope>
</reference>
<proteinExistence type="predicted"/>
<evidence type="ECO:0000313" key="1">
    <source>
        <dbReference type="EMBL" id="CAG7729820.1"/>
    </source>
</evidence>
<comment type="caution">
    <text evidence="1">The sequence shown here is derived from an EMBL/GenBank/DDBJ whole genome shotgun (WGS) entry which is preliminary data.</text>
</comment>
<gene>
    <name evidence="1" type="ORF">AFUS01_LOCUS18512</name>
</gene>
<accession>A0A8J2KPW0</accession>
<feature type="non-terminal residue" evidence="1">
    <location>
        <position position="42"/>
    </location>
</feature>
<dbReference type="Proteomes" id="UP000708208">
    <property type="component" value="Unassembled WGS sequence"/>
</dbReference>
<keyword evidence="2" id="KW-1185">Reference proteome</keyword>
<protein>
    <submittedName>
        <fullName evidence="1">Uncharacterized protein</fullName>
    </submittedName>
</protein>
<organism evidence="1 2">
    <name type="scientific">Allacma fusca</name>
    <dbReference type="NCBI Taxonomy" id="39272"/>
    <lineage>
        <taxon>Eukaryota</taxon>
        <taxon>Metazoa</taxon>
        <taxon>Ecdysozoa</taxon>
        <taxon>Arthropoda</taxon>
        <taxon>Hexapoda</taxon>
        <taxon>Collembola</taxon>
        <taxon>Symphypleona</taxon>
        <taxon>Sminthuridae</taxon>
        <taxon>Allacma</taxon>
    </lineage>
</organism>
<dbReference type="EMBL" id="CAJVCH010184758">
    <property type="protein sequence ID" value="CAG7729820.1"/>
    <property type="molecule type" value="Genomic_DNA"/>
</dbReference>
<evidence type="ECO:0000313" key="2">
    <source>
        <dbReference type="Proteomes" id="UP000708208"/>
    </source>
</evidence>
<dbReference type="AlphaFoldDB" id="A0A8J2KPW0"/>
<name>A0A8J2KPW0_9HEXA</name>